<dbReference type="STRING" id="1850517.A8708_29310"/>
<dbReference type="InterPro" id="IPR011050">
    <property type="entry name" value="Pectin_lyase_fold/virulence"/>
</dbReference>
<gene>
    <name evidence="1" type="ORF">A8708_29310</name>
</gene>
<dbReference type="Gene3D" id="2.160.20.10">
    <property type="entry name" value="Single-stranded right-handed beta-helix, Pectin lyase-like"/>
    <property type="match status" value="1"/>
</dbReference>
<accession>A0A198ACD1</accession>
<dbReference type="Gene3D" id="2.60.120.260">
    <property type="entry name" value="Galactose-binding domain-like"/>
    <property type="match status" value="2"/>
</dbReference>
<reference evidence="1 2" key="1">
    <citation type="submission" date="2016-05" db="EMBL/GenBank/DDBJ databases">
        <title>Paenibacillus sp. 1ZS3-15 nov., isolated from the rhizosphere soil.</title>
        <authorList>
            <person name="Zhang X.X."/>
            <person name="Zhang J."/>
        </authorList>
    </citation>
    <scope>NUCLEOTIDE SEQUENCE [LARGE SCALE GENOMIC DNA]</scope>
    <source>
        <strain evidence="1 2">1ZS3-15</strain>
    </source>
</reference>
<dbReference type="AlphaFoldDB" id="A0A198ACD1"/>
<name>A0A198ACD1_9BACL</name>
<dbReference type="SUPFAM" id="SSF51126">
    <property type="entry name" value="Pectin lyase-like"/>
    <property type="match status" value="1"/>
</dbReference>
<proteinExistence type="predicted"/>
<evidence type="ECO:0000313" key="2">
    <source>
        <dbReference type="Proteomes" id="UP000078454"/>
    </source>
</evidence>
<comment type="caution">
    <text evidence="1">The sequence shown here is derived from an EMBL/GenBank/DDBJ whole genome shotgun (WGS) entry which is preliminary data.</text>
</comment>
<dbReference type="InterPro" id="IPR012334">
    <property type="entry name" value="Pectin_lyas_fold"/>
</dbReference>
<dbReference type="RefSeq" id="WP_068664222.1">
    <property type="nucleotide sequence ID" value="NZ_LYPB01000063.1"/>
</dbReference>
<keyword evidence="2" id="KW-1185">Reference proteome</keyword>
<dbReference type="EMBL" id="LYPB01000063">
    <property type="protein sequence ID" value="OAS18716.1"/>
    <property type="molecule type" value="Genomic_DNA"/>
</dbReference>
<dbReference type="OrthoDB" id="9807519at2"/>
<sequence>MKNSANSIILPFLLWCTFTLLLIGGILLPTSITHAATTVTTMPDMPGLSTSSDFAVKVRPVGTSSWTTVKVFSFTNEYKQNMARVTADGPVEVQVTDLVGNISSYQFEPKRYNITPVVNTNTLTFTASPLQKFAISWGTNIHNWLTLVIEPVEVNPPGPNDANVVNIANFVTDNTGATDVYAGIDKAIDYLLSTSGKSIIYFPDGIYRTHSIELNLVDNISFYFSAGSRIVWDENSWGSNIFRVSGSNNVKFYGRGILDGTYRIHGGRGASGLGWWDGINMTHLSGRISNGLVVDGIWFMDTPNSPMRTEGGNNATFYNTKYVNYGGTMNDNIVIYGGSNITFDESIGLAADDSWSAHTGAWGGFTSTYNVSFTNSTYISRADGGSGGIAYGCNEANYEGGDVWGISYKNLSIPQFGQTLDSFNSPLNGKYGNFLFDNVQFTGSSSTTHTAFDHFANLSGTIILNNMVFKDTGGQIAGNPSNKITDLYINNLKMNGNTINSAAQGGFTITDTDNVHWNASYPTFTQPAPVSAPPAIPVYSLPISDNFNNGTLMNWTDLSGSHNNTDHIANVNDPSTSDRSISLNDLEWSGVAGMIKRFTPQGQDKVVTIEMDLKPTANNKISNVYINDRVGSIVGGLRFYNNGKIKYFGTKGSNFEPGIDIMNYNANTWYHLKWVFDVGQMKYDLYIGTGRGVIPSTATLSGIAFKHEIPNIASVRMDTESTWLIYDQQITSFNVDNVAITSANSANSLVNDNASGVTYTGTWSYAPGRIYGDYFDDVHHTTTNNDYVQYTFTGTGVSYITEKNTDQGNVDVYIDGVFQTTVNLNASSRAVRQNVYSKTGLPFGTHTIKLVKTSGTYMLIDAFNIRTNSVPTTANDNASGIAYTGTWAVSSARGLGDYNDDLHYTSTNNDYVEYTFTGTGISYIAEKNSDEGNVDVYIDGVLQTTVNCHASSRLVQQVIYSKTGLSSGSHTIKLIKTSGTYMVVDAFSVTP</sequence>
<evidence type="ECO:0000313" key="1">
    <source>
        <dbReference type="EMBL" id="OAS18716.1"/>
    </source>
</evidence>
<dbReference type="Proteomes" id="UP000078454">
    <property type="component" value="Unassembled WGS sequence"/>
</dbReference>
<protein>
    <submittedName>
        <fullName evidence="1">Uncharacterized protein</fullName>
    </submittedName>
</protein>
<organism evidence="1 2">
    <name type="scientific">Paenibacillus oryzisoli</name>
    <dbReference type="NCBI Taxonomy" id="1850517"/>
    <lineage>
        <taxon>Bacteria</taxon>
        <taxon>Bacillati</taxon>
        <taxon>Bacillota</taxon>
        <taxon>Bacilli</taxon>
        <taxon>Bacillales</taxon>
        <taxon>Paenibacillaceae</taxon>
        <taxon>Paenibacillus</taxon>
    </lineage>
</organism>